<evidence type="ECO:0000256" key="1">
    <source>
        <dbReference type="SAM" id="Phobius"/>
    </source>
</evidence>
<protein>
    <recommendedName>
        <fullName evidence="4">Transmembrane protein</fullName>
    </recommendedName>
</protein>
<dbReference type="Proteomes" id="UP000816034">
    <property type="component" value="Unassembled WGS sequence"/>
</dbReference>
<keyword evidence="1" id="KW-0812">Transmembrane</keyword>
<dbReference type="EMBL" id="PYSW02000001">
    <property type="protein sequence ID" value="KAG2393918.1"/>
    <property type="molecule type" value="Genomic_DNA"/>
</dbReference>
<comment type="caution">
    <text evidence="2">The sequence shown here is derived from an EMBL/GenBank/DDBJ whole genome shotgun (WGS) entry which is preliminary data.</text>
</comment>
<dbReference type="RefSeq" id="XP_044555812.1">
    <property type="nucleotide sequence ID" value="XM_044693237.1"/>
</dbReference>
<evidence type="ECO:0000313" key="3">
    <source>
        <dbReference type="Proteomes" id="UP000816034"/>
    </source>
</evidence>
<feature type="transmembrane region" description="Helical" evidence="1">
    <location>
        <begin position="316"/>
        <end position="335"/>
    </location>
</feature>
<name>A0AA88GZJ8_NAELO</name>
<accession>A0AA88GZJ8</accession>
<dbReference type="GeneID" id="68096137"/>
<keyword evidence="1" id="KW-1133">Transmembrane helix</keyword>
<sequence length="353" mass="41664">MKRSKSYSSVFNLENEEQIQGLYELSEEEKLNIQRRKQIEHFKKEVKQLRRYVEEIKTFRDQWVWVKYARRVVMITHLITAVYIIAEKTLRVLNISLYRTVSHQLSFSQLMKSWMQNKFEQSNSLQNLKDTLQKYHENVSRQYQEQKQRRSEYLQYLASLPPESLNNQVSSTQGGLINYISSLFGSGSSTRKVSTNILDFMDPSDGLTYFGEDGVFASYLKEADSNTSAFNSFTSLKNGHFTNTMARSIFASQGFRAIARLFWKETLQSSSLIFLVYWFGKQNIQKRVFATILLFLFNVYVLVFDMHSGSSARFRTILRWNVIFNILSLITFLLFKQHLNITTEYFDQRYLKD</sequence>
<proteinExistence type="predicted"/>
<organism evidence="2 3">
    <name type="scientific">Naegleria lovaniensis</name>
    <name type="common">Amoeba</name>
    <dbReference type="NCBI Taxonomy" id="51637"/>
    <lineage>
        <taxon>Eukaryota</taxon>
        <taxon>Discoba</taxon>
        <taxon>Heterolobosea</taxon>
        <taxon>Tetramitia</taxon>
        <taxon>Eutetramitia</taxon>
        <taxon>Vahlkampfiidae</taxon>
        <taxon>Naegleria</taxon>
    </lineage>
</organism>
<dbReference type="AlphaFoldDB" id="A0AA88GZJ8"/>
<keyword evidence="3" id="KW-1185">Reference proteome</keyword>
<feature type="transmembrane region" description="Helical" evidence="1">
    <location>
        <begin position="286"/>
        <end position="304"/>
    </location>
</feature>
<keyword evidence="1" id="KW-0472">Membrane</keyword>
<reference evidence="2 3" key="1">
    <citation type="journal article" date="2018" name="BMC Genomics">
        <title>The genome of Naegleria lovaniensis, the basis for a comparative approach to unravel pathogenicity factors of the human pathogenic amoeba N. fowleri.</title>
        <authorList>
            <person name="Liechti N."/>
            <person name="Schurch N."/>
            <person name="Bruggmann R."/>
            <person name="Wittwer M."/>
        </authorList>
    </citation>
    <scope>NUCLEOTIDE SEQUENCE [LARGE SCALE GENOMIC DNA]</scope>
    <source>
        <strain evidence="2 3">ATCC 30569</strain>
    </source>
</reference>
<gene>
    <name evidence="2" type="ORF">C9374_003682</name>
</gene>
<evidence type="ECO:0008006" key="4">
    <source>
        <dbReference type="Google" id="ProtNLM"/>
    </source>
</evidence>
<evidence type="ECO:0000313" key="2">
    <source>
        <dbReference type="EMBL" id="KAG2393918.1"/>
    </source>
</evidence>